<name>A0A1X0G3X1_MYCNT</name>
<dbReference type="Proteomes" id="UP000192760">
    <property type="component" value="Unassembled WGS sequence"/>
</dbReference>
<evidence type="ECO:0000313" key="3">
    <source>
        <dbReference type="Proteomes" id="UP000192760"/>
    </source>
</evidence>
<dbReference type="AlphaFoldDB" id="A0A1X0G3X1"/>
<comment type="caution">
    <text evidence="2">The sequence shown here is derived from an EMBL/GenBank/DDBJ whole genome shotgun (WGS) entry which is preliminary data.</text>
</comment>
<dbReference type="RefSeq" id="WP_264028712.1">
    <property type="nucleotide sequence ID" value="NZ_JACKUF010000027.1"/>
</dbReference>
<gene>
    <name evidence="2" type="ORF">BST30_01875</name>
</gene>
<reference evidence="2 3" key="1">
    <citation type="submission" date="2017-02" db="EMBL/GenBank/DDBJ databases">
        <title>The new phylogeny of genus Mycobacterium.</title>
        <authorList>
            <person name="Tortoli E."/>
            <person name="Trovato A."/>
            <person name="Cirillo D.M."/>
        </authorList>
    </citation>
    <scope>NUCLEOTIDE SEQUENCE [LARGE SCALE GENOMIC DNA]</scope>
    <source>
        <strain evidence="2 3">DSM 45255</strain>
    </source>
</reference>
<dbReference type="EMBL" id="MVHW01000002">
    <property type="protein sequence ID" value="ORB08712.1"/>
    <property type="molecule type" value="Genomic_DNA"/>
</dbReference>
<dbReference type="Pfam" id="PF05305">
    <property type="entry name" value="DUF732"/>
    <property type="match status" value="1"/>
</dbReference>
<accession>A0A1X0G3X1</accession>
<dbReference type="InterPro" id="IPR007969">
    <property type="entry name" value="DUF732"/>
</dbReference>
<organism evidence="2 3">
    <name type="scientific">Mycobacterium mantenii</name>
    <dbReference type="NCBI Taxonomy" id="560555"/>
    <lineage>
        <taxon>Bacteria</taxon>
        <taxon>Bacillati</taxon>
        <taxon>Actinomycetota</taxon>
        <taxon>Actinomycetes</taxon>
        <taxon>Mycobacteriales</taxon>
        <taxon>Mycobacteriaceae</taxon>
        <taxon>Mycobacterium</taxon>
        <taxon>Mycobacterium avium complex (MAC)</taxon>
    </lineage>
</organism>
<proteinExistence type="predicted"/>
<sequence>MALLVMAGLGPGRAHADPGPGYCGARQDALDCVPYDGPAPPPPTPAEASFLRAGRSYAPSADDATLLRIGRGTCNMLRGGSSTNYVVHDIARHLAMSNQGADQVMDAAMGNICPDVHIGANGADDSRPH</sequence>
<feature type="domain" description="DUF732" evidence="1">
    <location>
        <begin position="47"/>
        <end position="115"/>
    </location>
</feature>
<protein>
    <recommendedName>
        <fullName evidence="1">DUF732 domain-containing protein</fullName>
    </recommendedName>
</protein>
<evidence type="ECO:0000313" key="2">
    <source>
        <dbReference type="EMBL" id="ORB08712.1"/>
    </source>
</evidence>
<evidence type="ECO:0000259" key="1">
    <source>
        <dbReference type="Pfam" id="PF05305"/>
    </source>
</evidence>